<evidence type="ECO:0000313" key="6">
    <source>
        <dbReference type="Proteomes" id="UP001172457"/>
    </source>
</evidence>
<dbReference type="InterPro" id="IPR058352">
    <property type="entry name" value="DUF8039"/>
</dbReference>
<dbReference type="Pfam" id="PF00098">
    <property type="entry name" value="zf-CCHC"/>
    <property type="match status" value="1"/>
</dbReference>
<evidence type="ECO:0000256" key="3">
    <source>
        <dbReference type="SAM" id="MobiDB-lite"/>
    </source>
</evidence>
<keyword evidence="6" id="KW-1185">Reference proteome</keyword>
<dbReference type="PANTHER" id="PTHR10775:SF179">
    <property type="entry name" value="TRANSPOSON, EN_SPM-LIKE, TRANSPOSASE-ASSOCIATED DOMAIN PROTEIN"/>
    <property type="match status" value="1"/>
</dbReference>
<keyword evidence="1" id="KW-0863">Zinc-finger</keyword>
<dbReference type="InterPro" id="IPR025312">
    <property type="entry name" value="DUF4216"/>
</dbReference>
<dbReference type="Pfam" id="PF02992">
    <property type="entry name" value="Transposase_21"/>
    <property type="match status" value="1"/>
</dbReference>
<keyword evidence="1" id="KW-0862">Zinc</keyword>
<dbReference type="Proteomes" id="UP001172457">
    <property type="component" value="Chromosome 4"/>
</dbReference>
<sequence>MVQTRNNPSGSEAEQADQLAAQITAILQQTLPGLFDQMRDELVQTLDQRIDAALTARSSGSGSTAQSQSRVVTYKDFMTCKPPFFEGQKDPVACYRWYSAVEGAFRTSGCPAGSKVLFAVNLLRNAAKDWWDLVLKGLSEAQITALTWEEFKVMFDEEFAPSIERERIAAEFLNLTQTTETVNEITAKFLEKLLFVPGYTNDESLKMARYLAVLKTEIKGAVTTKRCKTFSDMVETARAQEIHLEEKRQGKRKADDQSGPVKKYKGAKSDSKSEPAACSKCGRNHRGECRAQETSCFKCGKQGHFSRDCKEAAPAPATLRITDGTTTGKSGPITRGRAFQMTAEEAQAALDAITDSSMLYVRYRRLPCYLKACTVDNRGCGTVGADPESEWGELIVYDKEIGIVKDDIPLLDQEIYVKVYYVQLLYIEMDRNDWMYEIPRATQEYLAGLDEFMEAAKNYQLSSGENGIWCPCRKCRNFLKHSDHNVVKEHLVCHGFMHRYTCWIRHGEDFDDCNRMVDNECNDNNNDYESDNDICDNVDQMNKYVDLNECPICGTSRLKRMFANVKDAKLLRWHAEERKIDGKIRHGPKQPGNDIDVYLAPLIEDLKELWSPGVEVYDAYGKERFLLRAMIFCTINDFPAYGNLSGYNTKGEKACPNHHYRKLKSVFDGKTEYRVARQPLNGRSVYSRVEDLDIVFGKGRPAPPKNIWKKKSIFWDLPYWEHLTIRHCLDVMHIEKNVCDSLIGLLLNIPGKSKDGVKVRKDMVEMGIRSELAPVDNGKRTYLPPACYTLSKAKKTRFCQCLHGIKVPSGYSANIKKLVSMKDLKLLGYVRNRSRPEGSIVEGYASEEVIDFCTDYLTGVKNIGIPQFDMNNMTAVAPHVHEHMSMLHRMYQSKSDKWLATEHNRTFSRWLKERVRPSHGENQLIKSRTFATTTEFSRANNDARSRIAKDSYYGVIQEIWELDYTFFKIPLFKCKWVENQRGVKVDNDGFTLVYLSREGYVSEPFILAKQASQVFFVEDPKDSKFGTSSSMDDDDFFYDDELNIELGNDNEEASGLEVKSRFSILTTDWHKADKADKEGCGCQSSDRAKMNKNPHHLRSRGYLGKFDGWDKLKEKGPDEYVLPKHTQSLADKLIQKDRQISQGDGDLELGDDPLVAVLGPEHPGRTRGVGHNVGLRVGLGLGDKKRKQKEKANLEEEITKAVRLAMQQKESEWEERREQDKREWEERMERDRRTWQENTQNLQQQLKMALAGQLGRNNVSPDGSPGVHKSSAGSTACAPQMLSIECATPCNLVVYCRKAKVVVANGMTYPLVDSVVYGVPLQDGFIKVLVDLVINGWEDFELPVPLPNDGIETLGQALGKFIQWEQEYVVLQQAPSTNKNPLVHDMMPSSSAPKSVFLPQVPPKSAHIPHQVQKEDEAQSKRVVVETELGSKKQAVKKLKHLPKEIQNRPTVMKDLFRRLRSNAEWVVNGVTVQIDVEVFGPTRIDELKCMEELALVSRRKLC</sequence>
<evidence type="ECO:0000313" key="5">
    <source>
        <dbReference type="EMBL" id="KAJ9552586.1"/>
    </source>
</evidence>
<dbReference type="Gene3D" id="4.10.60.10">
    <property type="entry name" value="Zinc finger, CCHC-type"/>
    <property type="match status" value="1"/>
</dbReference>
<name>A0AA38TEJ6_9ASTR</name>
<organism evidence="5 6">
    <name type="scientific">Centaurea solstitialis</name>
    <name type="common">yellow star-thistle</name>
    <dbReference type="NCBI Taxonomy" id="347529"/>
    <lineage>
        <taxon>Eukaryota</taxon>
        <taxon>Viridiplantae</taxon>
        <taxon>Streptophyta</taxon>
        <taxon>Embryophyta</taxon>
        <taxon>Tracheophyta</taxon>
        <taxon>Spermatophyta</taxon>
        <taxon>Magnoliopsida</taxon>
        <taxon>eudicotyledons</taxon>
        <taxon>Gunneridae</taxon>
        <taxon>Pentapetalae</taxon>
        <taxon>asterids</taxon>
        <taxon>campanulids</taxon>
        <taxon>Asterales</taxon>
        <taxon>Asteraceae</taxon>
        <taxon>Carduoideae</taxon>
        <taxon>Cardueae</taxon>
        <taxon>Centaureinae</taxon>
        <taxon>Centaurea</taxon>
    </lineage>
</organism>
<dbReference type="Pfam" id="PF13963">
    <property type="entry name" value="Transpos_assoc"/>
    <property type="match status" value="1"/>
</dbReference>
<feature type="compositionally biased region" description="Basic and acidic residues" evidence="3">
    <location>
        <begin position="242"/>
        <end position="256"/>
    </location>
</feature>
<dbReference type="PANTHER" id="PTHR10775">
    <property type="entry name" value="OS08G0208400 PROTEIN"/>
    <property type="match status" value="1"/>
</dbReference>
<accession>A0AA38TEJ6</accession>
<dbReference type="InterPro" id="IPR029480">
    <property type="entry name" value="Transpos_assoc"/>
</dbReference>
<dbReference type="PROSITE" id="PS50158">
    <property type="entry name" value="ZF_CCHC"/>
    <property type="match status" value="1"/>
</dbReference>
<dbReference type="Pfam" id="PF03732">
    <property type="entry name" value="Retrotrans_gag"/>
    <property type="match status" value="1"/>
</dbReference>
<proteinExistence type="predicted"/>
<dbReference type="SMART" id="SM00343">
    <property type="entry name" value="ZnF_C2HC"/>
    <property type="match status" value="1"/>
</dbReference>
<dbReference type="InterPro" id="IPR004242">
    <property type="entry name" value="Transposase_21"/>
</dbReference>
<reference evidence="5" key="1">
    <citation type="submission" date="2023-03" db="EMBL/GenBank/DDBJ databases">
        <title>Chromosome-scale reference genome and RAD-based genetic map of yellow starthistle (Centaurea solstitialis) reveal putative structural variation and QTLs associated with invader traits.</title>
        <authorList>
            <person name="Reatini B."/>
            <person name="Cang F.A."/>
            <person name="Jiang Q."/>
            <person name="Mckibben M.T.W."/>
            <person name="Barker M.S."/>
            <person name="Rieseberg L.H."/>
            <person name="Dlugosch K.M."/>
        </authorList>
    </citation>
    <scope>NUCLEOTIDE SEQUENCE</scope>
    <source>
        <strain evidence="5">CAN-66</strain>
        <tissue evidence="5">Leaf</tissue>
    </source>
</reference>
<feature type="region of interest" description="Disordered" evidence="3">
    <location>
        <begin position="242"/>
        <end position="283"/>
    </location>
</feature>
<dbReference type="GO" id="GO:0003676">
    <property type="term" value="F:nucleic acid binding"/>
    <property type="evidence" value="ECO:0007669"/>
    <property type="project" value="InterPro"/>
</dbReference>
<comment type="caution">
    <text evidence="5">The sequence shown here is derived from an EMBL/GenBank/DDBJ whole genome shotgun (WGS) entry which is preliminary data.</text>
</comment>
<dbReference type="InterPro" id="IPR005162">
    <property type="entry name" value="Retrotrans_gag_dom"/>
</dbReference>
<dbReference type="Pfam" id="PF13952">
    <property type="entry name" value="DUF4216"/>
    <property type="match status" value="1"/>
</dbReference>
<gene>
    <name evidence="5" type="ORF">OSB04_016631</name>
</gene>
<dbReference type="Pfam" id="PF13960">
    <property type="entry name" value="DUF4218"/>
    <property type="match status" value="1"/>
</dbReference>
<feature type="coiled-coil region" evidence="2">
    <location>
        <begin position="1184"/>
        <end position="1245"/>
    </location>
</feature>
<evidence type="ECO:0000256" key="1">
    <source>
        <dbReference type="PROSITE-ProRule" id="PRU00047"/>
    </source>
</evidence>
<dbReference type="Pfam" id="PF26133">
    <property type="entry name" value="DUF8039"/>
    <property type="match status" value="1"/>
</dbReference>
<dbReference type="EMBL" id="JARYMX010000004">
    <property type="protein sequence ID" value="KAJ9552586.1"/>
    <property type="molecule type" value="Genomic_DNA"/>
</dbReference>
<keyword evidence="2" id="KW-0175">Coiled coil</keyword>
<dbReference type="InterPro" id="IPR001878">
    <property type="entry name" value="Znf_CCHC"/>
</dbReference>
<evidence type="ECO:0000259" key="4">
    <source>
        <dbReference type="PROSITE" id="PS50158"/>
    </source>
</evidence>
<evidence type="ECO:0000256" key="2">
    <source>
        <dbReference type="SAM" id="Coils"/>
    </source>
</evidence>
<feature type="region of interest" description="Disordered" evidence="3">
    <location>
        <begin position="1076"/>
        <end position="1096"/>
    </location>
</feature>
<keyword evidence="1" id="KW-0479">Metal-binding</keyword>
<dbReference type="GO" id="GO:0008270">
    <property type="term" value="F:zinc ion binding"/>
    <property type="evidence" value="ECO:0007669"/>
    <property type="project" value="UniProtKB-KW"/>
</dbReference>
<feature type="domain" description="CCHC-type" evidence="4">
    <location>
        <begin position="296"/>
        <end position="311"/>
    </location>
</feature>
<protein>
    <recommendedName>
        <fullName evidence="4">CCHC-type domain-containing protein</fullName>
    </recommendedName>
</protein>
<dbReference type="InterPro" id="IPR025452">
    <property type="entry name" value="DUF4218"/>
</dbReference>